<evidence type="ECO:0000256" key="2">
    <source>
        <dbReference type="ARBA" id="ARBA00022723"/>
    </source>
</evidence>
<accession>A0A6A3J1C0</accession>
<protein>
    <recommendedName>
        <fullName evidence="3">DDE Tnp4 domain-containing protein</fullName>
    </recommendedName>
</protein>
<evidence type="ECO:0000313" key="4">
    <source>
        <dbReference type="EMBL" id="KAE8983239.1"/>
    </source>
</evidence>
<evidence type="ECO:0000313" key="5">
    <source>
        <dbReference type="EMBL" id="KAE8985984.1"/>
    </source>
</evidence>
<dbReference type="InterPro" id="IPR027806">
    <property type="entry name" value="HARBI1_dom"/>
</dbReference>
<organism evidence="5 7">
    <name type="scientific">Phytophthora rubi</name>
    <dbReference type="NCBI Taxonomy" id="129364"/>
    <lineage>
        <taxon>Eukaryota</taxon>
        <taxon>Sar</taxon>
        <taxon>Stramenopiles</taxon>
        <taxon>Oomycota</taxon>
        <taxon>Peronosporomycetes</taxon>
        <taxon>Peronosporales</taxon>
        <taxon>Peronosporaceae</taxon>
        <taxon>Phytophthora</taxon>
    </lineage>
</organism>
<dbReference type="EMBL" id="QXFV01002798">
    <property type="protein sequence ID" value="KAE8983239.1"/>
    <property type="molecule type" value="Genomic_DNA"/>
</dbReference>
<proteinExistence type="predicted"/>
<comment type="cofactor">
    <cofactor evidence="1">
        <name>a divalent metal cation</name>
        <dbReference type="ChEBI" id="CHEBI:60240"/>
    </cofactor>
</comment>
<feature type="domain" description="DDE Tnp4" evidence="3">
    <location>
        <begin position="168"/>
        <end position="267"/>
    </location>
</feature>
<evidence type="ECO:0000313" key="7">
    <source>
        <dbReference type="Proteomes" id="UP000435112"/>
    </source>
</evidence>
<gene>
    <name evidence="4" type="ORF">PR001_g23499</name>
    <name evidence="5" type="ORF">PR002_g22484</name>
</gene>
<name>A0A6A3J1C0_9STRA</name>
<sequence length="281" mass="31199">MSEKDDAVALVSALVGQVVVLVAGIRGVEEKQKYALTGLQFDSMLVDPICEGWFKKHLRCSRCSFLEICRFLHDRGIAFAHAAIKKHSYEKKVAAALYFLASVGGYAEVADAMKMTRSYVIDIVDEVVRVLNEAADSVICFSHDQRGWDRVESQFAVRWGYPGVVDAVDGSLLAIQRPKEFDGFYCRKGYPALNMQAIVSADRKCMSIEIRTGSWSDKKVWKYSYVGKHTHGIIPAGAHFIGDAGYALLPSLIVTYAEREEGGSLTAKLSLNQQFDRRVDG</sequence>
<dbReference type="Proteomes" id="UP000429607">
    <property type="component" value="Unassembled WGS sequence"/>
</dbReference>
<comment type="caution">
    <text evidence="5">The sequence shown here is derived from an EMBL/GenBank/DDBJ whole genome shotgun (WGS) entry which is preliminary data.</text>
</comment>
<keyword evidence="2" id="KW-0479">Metal-binding</keyword>
<dbReference type="AlphaFoldDB" id="A0A6A3J1C0"/>
<evidence type="ECO:0000259" key="3">
    <source>
        <dbReference type="Pfam" id="PF13359"/>
    </source>
</evidence>
<dbReference type="Pfam" id="PF13359">
    <property type="entry name" value="DDE_Tnp_4"/>
    <property type="match status" value="1"/>
</dbReference>
<dbReference type="Proteomes" id="UP000435112">
    <property type="component" value="Unassembled WGS sequence"/>
</dbReference>
<reference evidence="6 7" key="1">
    <citation type="submission" date="2018-09" db="EMBL/GenBank/DDBJ databases">
        <title>Genomic investigation of the strawberry pathogen Phytophthora fragariae indicates pathogenicity is determined by transcriptional variation in three key races.</title>
        <authorList>
            <person name="Adams T.M."/>
            <person name="Armitage A.D."/>
            <person name="Sobczyk M.K."/>
            <person name="Bates H.J."/>
            <person name="Dunwell J.M."/>
            <person name="Nellist C.F."/>
            <person name="Harrison R.J."/>
        </authorList>
    </citation>
    <scope>NUCLEOTIDE SEQUENCE [LARGE SCALE GENOMIC DNA]</scope>
    <source>
        <strain evidence="4 6">SCRP249</strain>
        <strain evidence="5 7">SCRP324</strain>
    </source>
</reference>
<dbReference type="OrthoDB" id="97834at2759"/>
<dbReference type="EMBL" id="QXFU01002419">
    <property type="protein sequence ID" value="KAE8985984.1"/>
    <property type="molecule type" value="Genomic_DNA"/>
</dbReference>
<evidence type="ECO:0000256" key="1">
    <source>
        <dbReference type="ARBA" id="ARBA00001968"/>
    </source>
</evidence>
<evidence type="ECO:0000313" key="6">
    <source>
        <dbReference type="Proteomes" id="UP000429607"/>
    </source>
</evidence>
<dbReference type="GO" id="GO:0046872">
    <property type="term" value="F:metal ion binding"/>
    <property type="evidence" value="ECO:0007669"/>
    <property type="project" value="UniProtKB-KW"/>
</dbReference>